<name>A0A7G3ZID4_9SACH</name>
<organism evidence="1 2">
    <name type="scientific">Torulaspora globosa</name>
    <dbReference type="NCBI Taxonomy" id="48254"/>
    <lineage>
        <taxon>Eukaryota</taxon>
        <taxon>Fungi</taxon>
        <taxon>Dikarya</taxon>
        <taxon>Ascomycota</taxon>
        <taxon>Saccharomycotina</taxon>
        <taxon>Saccharomycetes</taxon>
        <taxon>Saccharomycetales</taxon>
        <taxon>Saccharomycetaceae</taxon>
        <taxon>Torulaspora</taxon>
    </lineage>
</organism>
<dbReference type="OrthoDB" id="4058109at2759"/>
<dbReference type="KEGG" id="tgb:HG536_0E01810"/>
<dbReference type="RefSeq" id="XP_037139944.1">
    <property type="nucleotide sequence ID" value="XM_037284048.1"/>
</dbReference>
<protein>
    <recommendedName>
        <fullName evidence="3">RNase III domain-containing protein</fullName>
    </recommendedName>
</protein>
<evidence type="ECO:0000313" key="1">
    <source>
        <dbReference type="EMBL" id="QLL33270.1"/>
    </source>
</evidence>
<dbReference type="Proteomes" id="UP000515788">
    <property type="component" value="Chromosome 5"/>
</dbReference>
<keyword evidence="2" id="KW-1185">Reference proteome</keyword>
<dbReference type="GeneID" id="59326466"/>
<sequence length="207" mass="23884">MPGIVRNVVARAFKSAELPPALRERVLSRQKEGNIQRLEKLAKSLQPGEYHIELQAESELVKCFYPTKFARVELPNGKNYSNKQLEMLGENLLLLNMNKTFLNLFKRSEQDISGFDFNFAAKMDHMSSWKKDSPELIRRFLRNKKLTNLARLPAPSNRIPERIQHGFDRKAFSAVIGYISVTNELTIVSKFLREKITNPIARAILLR</sequence>
<dbReference type="EMBL" id="CP059250">
    <property type="protein sequence ID" value="QLL33270.1"/>
    <property type="molecule type" value="Genomic_DNA"/>
</dbReference>
<evidence type="ECO:0008006" key="3">
    <source>
        <dbReference type="Google" id="ProtNLM"/>
    </source>
</evidence>
<evidence type="ECO:0000313" key="2">
    <source>
        <dbReference type="Proteomes" id="UP000515788"/>
    </source>
</evidence>
<gene>
    <name evidence="1" type="ORF">HG536_0E01810</name>
</gene>
<proteinExistence type="predicted"/>
<dbReference type="AlphaFoldDB" id="A0A7G3ZID4"/>
<reference evidence="1 2" key="1">
    <citation type="submission" date="2020-06" db="EMBL/GenBank/DDBJ databases">
        <title>The yeast mating-type switching endonuclease HO is a domesticated member of an unorthodox homing genetic element family.</title>
        <authorList>
            <person name="Coughlan A.Y."/>
            <person name="Lombardi L."/>
            <person name="Braun-Galleani S."/>
            <person name="Martos A.R."/>
            <person name="Galeote V."/>
            <person name="Bigey F."/>
            <person name="Dequin S."/>
            <person name="Byrne K.P."/>
            <person name="Wolfe K.H."/>
        </authorList>
    </citation>
    <scope>NUCLEOTIDE SEQUENCE [LARGE SCALE GENOMIC DNA]</scope>
    <source>
        <strain evidence="1 2">CBS764</strain>
    </source>
</reference>
<accession>A0A7G3ZID4</accession>